<evidence type="ECO:0000313" key="2">
    <source>
        <dbReference type="Proteomes" id="UP000054717"/>
    </source>
</evidence>
<gene>
    <name evidence="1" type="ORF">AWB66_03022</name>
</gene>
<accession>A0A158IFV5</accession>
<name>A0A158IFV5_9BURK</name>
<dbReference type="AlphaFoldDB" id="A0A158IFV5"/>
<keyword evidence="2" id="KW-1185">Reference proteome</keyword>
<sequence>MSIRDVASGLGVLRDERIEPIGGEARSVVACESGGGKRSCQCQQRHDQKLSFHDALQKSPNLLRTKQSEGVAGDYVALSRI</sequence>
<reference evidence="1" key="1">
    <citation type="submission" date="2016-01" db="EMBL/GenBank/DDBJ databases">
        <authorList>
            <person name="Peeters Charlotte."/>
        </authorList>
    </citation>
    <scope>NUCLEOTIDE SEQUENCE</scope>
    <source>
        <strain evidence="1">LMG 22936</strain>
    </source>
</reference>
<comment type="caution">
    <text evidence="1">The sequence shown here is derived from an EMBL/GenBank/DDBJ whole genome shotgun (WGS) entry which is preliminary data.</text>
</comment>
<protein>
    <submittedName>
        <fullName evidence="1">Uncharacterized protein</fullName>
    </submittedName>
</protein>
<dbReference type="Proteomes" id="UP000054717">
    <property type="component" value="Unassembled WGS sequence"/>
</dbReference>
<dbReference type="EMBL" id="FCNZ02000010">
    <property type="protein sequence ID" value="SAL55426.1"/>
    <property type="molecule type" value="Genomic_DNA"/>
</dbReference>
<organism evidence="1 2">
    <name type="scientific">Caballeronia telluris</name>
    <dbReference type="NCBI Taxonomy" id="326475"/>
    <lineage>
        <taxon>Bacteria</taxon>
        <taxon>Pseudomonadati</taxon>
        <taxon>Pseudomonadota</taxon>
        <taxon>Betaproteobacteria</taxon>
        <taxon>Burkholderiales</taxon>
        <taxon>Burkholderiaceae</taxon>
        <taxon>Caballeronia</taxon>
    </lineage>
</organism>
<proteinExistence type="predicted"/>
<dbReference type="RefSeq" id="WP_159462909.1">
    <property type="nucleotide sequence ID" value="NZ_FCNZ02000010.1"/>
</dbReference>
<evidence type="ECO:0000313" key="1">
    <source>
        <dbReference type="EMBL" id="SAL55426.1"/>
    </source>
</evidence>